<evidence type="ECO:0000259" key="1">
    <source>
        <dbReference type="PROSITE" id="PS50837"/>
    </source>
</evidence>
<gene>
    <name evidence="2" type="ORF">AN216_24395</name>
</gene>
<evidence type="ECO:0000313" key="2">
    <source>
        <dbReference type="EMBL" id="OEU94385.1"/>
    </source>
</evidence>
<accession>A0A1E7JV87</accession>
<feature type="domain" description="NACHT" evidence="1">
    <location>
        <begin position="271"/>
        <end position="607"/>
    </location>
</feature>
<dbReference type="AlphaFoldDB" id="A0A1E7JV87"/>
<reference evidence="2 3" key="1">
    <citation type="journal article" date="2016" name="Front. Microbiol.">
        <title>Comparative Genomics Analysis of Streptomyces Species Reveals Their Adaptation to the Marine Environment and Their Diversity at the Genomic Level.</title>
        <authorList>
            <person name="Tian X."/>
            <person name="Zhang Z."/>
            <person name="Yang T."/>
            <person name="Chen M."/>
            <person name="Li J."/>
            <person name="Chen F."/>
            <person name="Yang J."/>
            <person name="Li W."/>
            <person name="Zhang B."/>
            <person name="Zhang Z."/>
            <person name="Wu J."/>
            <person name="Zhang C."/>
            <person name="Long L."/>
            <person name="Xiao J."/>
        </authorList>
    </citation>
    <scope>NUCLEOTIDE SEQUENCE [LARGE SCALE GENOMIC DNA]</scope>
    <source>
        <strain evidence="2 3">SCSIO 02100</strain>
    </source>
</reference>
<dbReference type="PANTHER" id="PTHR46844:SF1">
    <property type="entry name" value="SLR5058 PROTEIN"/>
    <property type="match status" value="1"/>
</dbReference>
<dbReference type="InterPro" id="IPR027417">
    <property type="entry name" value="P-loop_NTPase"/>
</dbReference>
<comment type="caution">
    <text evidence="2">The sequence shown here is derived from an EMBL/GenBank/DDBJ whole genome shotgun (WGS) entry which is preliminary data.</text>
</comment>
<dbReference type="InterPro" id="IPR007111">
    <property type="entry name" value="NACHT_NTPase"/>
</dbReference>
<dbReference type="Proteomes" id="UP000176101">
    <property type="component" value="Unassembled WGS sequence"/>
</dbReference>
<dbReference type="Gene3D" id="3.40.50.300">
    <property type="entry name" value="P-loop containing nucleotide triphosphate hydrolases"/>
    <property type="match status" value="1"/>
</dbReference>
<proteinExistence type="predicted"/>
<dbReference type="EMBL" id="LJGU01000155">
    <property type="protein sequence ID" value="OEU94385.1"/>
    <property type="molecule type" value="Genomic_DNA"/>
</dbReference>
<evidence type="ECO:0000313" key="3">
    <source>
        <dbReference type="Proteomes" id="UP000176101"/>
    </source>
</evidence>
<protein>
    <submittedName>
        <fullName evidence="2">ATP-binding protein</fullName>
    </submittedName>
</protein>
<dbReference type="GO" id="GO:0005524">
    <property type="term" value="F:ATP binding"/>
    <property type="evidence" value="ECO:0007669"/>
    <property type="project" value="UniProtKB-KW"/>
</dbReference>
<dbReference type="SUPFAM" id="SSF52540">
    <property type="entry name" value="P-loop containing nucleoside triphosphate hydrolases"/>
    <property type="match status" value="1"/>
</dbReference>
<dbReference type="STRING" id="1075402.AN216_24395"/>
<dbReference type="Pfam" id="PF05729">
    <property type="entry name" value="NACHT"/>
    <property type="match status" value="1"/>
</dbReference>
<dbReference type="PANTHER" id="PTHR46844">
    <property type="entry name" value="SLR5058 PROTEIN"/>
    <property type="match status" value="1"/>
</dbReference>
<keyword evidence="3" id="KW-1185">Reference proteome</keyword>
<dbReference type="InterPro" id="IPR054547">
    <property type="entry name" value="NNH1"/>
</dbReference>
<dbReference type="OrthoDB" id="135105at2"/>
<keyword evidence="2" id="KW-0547">Nucleotide-binding</keyword>
<sequence>MEPVRLPSRYATPLVGRLFARRDPGVRHEADADEPPSGPDGRLIAGLVSFRGGNPTCGYAELQCIAEEFVALGTGADALAAADRAAVATVLAQPLASMGELDTTDVQAVRMGPQDYARQLRSAVPGADRRLSEAAAEYHDSLLVAVCLHILSLLIDRSPALAERLPERSHRIRQLVDLGDAAAVRHEARRQQWSSPADDAFEERYLRTIVEQHNKVTIYGIDLPNPNTPDNWPLDASYLSLGAEFGSAREDGEATETCPVMPADRALGDQERVLLRGAAGSGKTTLVQWLALSTARDQLPAELEGLRGRIPFVLPVRRFARQGFPSPEDFLSAVQHPLAAEAPDGWVARTLAAERGLLLVDGIDEVAEHQRAEVRDRLRRLLRIYSGNACMVTSRPPAVDAEWLADEGFLELTLAPMSRDQIAAFITAWHAACRTDEGLDHSRLDDYKDRLLQSIPLYRELRGLATNPLMCGLICALNRDRSGSLPKGRRELYDAAMEMLLQRRDPERRVLYADDVRLQRAPRERLLRKLAYRMLVEEHSLLDRESALGEIGRHLPAIPAVSEQGTPETLYDHLLLRTGVLREQADGSVEFVHRTVQDYLAAKEAVERGTFELLLEHAHEPEWEEVIRMAVAHARPDECAVLLEGLIAPGSRGLRRNRRRLLAAACLEHVTELDPTTHARIRRETKNMVRPASVAAARGLGWVGPIVLEMLPDPARVSDEEAYRLAVTATRINDDAAVHYLARLRDRTSLRLRAELARGWHNFDTEWYAEQILRHLDPEGLYIPVTDRMELATLDRLGGPECVQVAGGFTPEELLDGLDRERLKHLWLAYDLRVGMEWLSAFPRLSTLRVTPRLPRVRGVPEAVRILSS</sequence>
<name>A0A1E7JV87_9ACTN</name>
<dbReference type="PROSITE" id="PS50837">
    <property type="entry name" value="NACHT"/>
    <property type="match status" value="1"/>
</dbReference>
<keyword evidence="2" id="KW-0067">ATP-binding</keyword>
<organism evidence="2 3">
    <name type="scientific">Streptomyces oceani</name>
    <dbReference type="NCBI Taxonomy" id="1075402"/>
    <lineage>
        <taxon>Bacteria</taxon>
        <taxon>Bacillati</taxon>
        <taxon>Actinomycetota</taxon>
        <taxon>Actinomycetes</taxon>
        <taxon>Kitasatosporales</taxon>
        <taxon>Streptomycetaceae</taxon>
        <taxon>Streptomyces</taxon>
    </lineage>
</organism>
<dbReference type="Pfam" id="PF22733">
    <property type="entry name" value="NNH1"/>
    <property type="match status" value="1"/>
</dbReference>
<dbReference type="RefSeq" id="WP_070198873.1">
    <property type="nucleotide sequence ID" value="NZ_LJGU01000155.1"/>
</dbReference>
<dbReference type="PATRIC" id="fig|1075402.3.peg.1131"/>